<evidence type="ECO:0000313" key="3">
    <source>
        <dbReference type="Proteomes" id="UP001501310"/>
    </source>
</evidence>
<dbReference type="Proteomes" id="UP001501310">
    <property type="component" value="Unassembled WGS sequence"/>
</dbReference>
<protein>
    <submittedName>
        <fullName evidence="2">Uncharacterized protein</fullName>
    </submittedName>
</protein>
<feature type="chain" id="PRO_5045549094" evidence="1">
    <location>
        <begin position="21"/>
        <end position="166"/>
    </location>
</feature>
<feature type="signal peptide" evidence="1">
    <location>
        <begin position="1"/>
        <end position="20"/>
    </location>
</feature>
<accession>A0ABP7RSP6</accession>
<dbReference type="RefSeq" id="WP_344709132.1">
    <property type="nucleotide sequence ID" value="NZ_BAAAZD010000001.1"/>
</dbReference>
<dbReference type="EMBL" id="BAAAZD010000001">
    <property type="protein sequence ID" value="GAA4001551.1"/>
    <property type="molecule type" value="Genomic_DNA"/>
</dbReference>
<comment type="caution">
    <text evidence="2">The sequence shown here is derived from an EMBL/GenBank/DDBJ whole genome shotgun (WGS) entry which is preliminary data.</text>
</comment>
<organism evidence="2 3">
    <name type="scientific">Sphingomonas humi</name>
    <dbReference type="NCBI Taxonomy" id="335630"/>
    <lineage>
        <taxon>Bacteria</taxon>
        <taxon>Pseudomonadati</taxon>
        <taxon>Pseudomonadota</taxon>
        <taxon>Alphaproteobacteria</taxon>
        <taxon>Sphingomonadales</taxon>
        <taxon>Sphingomonadaceae</taxon>
        <taxon>Sphingomonas</taxon>
    </lineage>
</organism>
<name>A0ABP7RSP6_9SPHN</name>
<reference evidence="3" key="1">
    <citation type="journal article" date="2019" name="Int. J. Syst. Evol. Microbiol.">
        <title>The Global Catalogue of Microorganisms (GCM) 10K type strain sequencing project: providing services to taxonomists for standard genome sequencing and annotation.</title>
        <authorList>
            <consortium name="The Broad Institute Genomics Platform"/>
            <consortium name="The Broad Institute Genome Sequencing Center for Infectious Disease"/>
            <person name="Wu L."/>
            <person name="Ma J."/>
        </authorList>
    </citation>
    <scope>NUCLEOTIDE SEQUENCE [LARGE SCALE GENOMIC DNA]</scope>
    <source>
        <strain evidence="3">JCM 16603</strain>
    </source>
</reference>
<evidence type="ECO:0000313" key="2">
    <source>
        <dbReference type="EMBL" id="GAA4001551.1"/>
    </source>
</evidence>
<evidence type="ECO:0000256" key="1">
    <source>
        <dbReference type="SAM" id="SignalP"/>
    </source>
</evidence>
<keyword evidence="1" id="KW-0732">Signal</keyword>
<proteinExistence type="predicted"/>
<gene>
    <name evidence="2" type="ORF">GCM10022211_10600</name>
</gene>
<keyword evidence="3" id="KW-1185">Reference proteome</keyword>
<sequence>MPEARLAAALLVLGASAAQAQVAPSSLPEITSAVQDCAAAAQVGGVAEQALLAKGWSKASFKQNGKELDTNLSVYGKVNGNPTIMTDAARGKVGTICFVMAGLKQVRDYQGVVDGLAALQNTRPIQKQGLKVVFSDGAHIIQSELTGNSEKPAVRVAVMAISPEKK</sequence>